<dbReference type="eggNOG" id="ENOG502QUSJ">
    <property type="taxonomic scope" value="Eukaryota"/>
</dbReference>
<reference evidence="3 4" key="1">
    <citation type="journal article" date="2010" name="Nature">
        <title>Genome sequence of the palaeopolyploid soybean.</title>
        <authorList>
            <person name="Schmutz J."/>
            <person name="Cannon S.B."/>
            <person name="Schlueter J."/>
            <person name="Ma J."/>
            <person name="Mitros T."/>
            <person name="Nelson W."/>
            <person name="Hyten D.L."/>
            <person name="Song Q."/>
            <person name="Thelen J.J."/>
            <person name="Cheng J."/>
            <person name="Xu D."/>
            <person name="Hellsten U."/>
            <person name="May G.D."/>
            <person name="Yu Y."/>
            <person name="Sakurai T."/>
            <person name="Umezawa T."/>
            <person name="Bhattacharyya M.K."/>
            <person name="Sandhu D."/>
            <person name="Valliyodan B."/>
            <person name="Lindquist E."/>
            <person name="Peto M."/>
            <person name="Grant D."/>
            <person name="Shu S."/>
            <person name="Goodstein D."/>
            <person name="Barry K."/>
            <person name="Futrell-Griggs M."/>
            <person name="Abernathy B."/>
            <person name="Du J."/>
            <person name="Tian Z."/>
            <person name="Zhu L."/>
            <person name="Gill N."/>
            <person name="Joshi T."/>
            <person name="Libault M."/>
            <person name="Sethuraman A."/>
            <person name="Zhang X.-C."/>
            <person name="Shinozaki K."/>
            <person name="Nguyen H.T."/>
            <person name="Wing R.A."/>
            <person name="Cregan P."/>
            <person name="Specht J."/>
            <person name="Grimwood J."/>
            <person name="Rokhsar D."/>
            <person name="Stacey G."/>
            <person name="Shoemaker R.C."/>
            <person name="Jackson S.A."/>
        </authorList>
    </citation>
    <scope>NUCLEOTIDE SEQUENCE [LARGE SCALE GENOMIC DNA]</scope>
    <source>
        <strain evidence="4">cv. Williams 82</strain>
        <tissue evidence="3">Callus</tissue>
    </source>
</reference>
<evidence type="ECO:0000256" key="1">
    <source>
        <dbReference type="SAM" id="MobiDB-lite"/>
    </source>
</evidence>
<dbReference type="FunCoup" id="I1LNL4">
    <property type="interactions" value="39"/>
</dbReference>
<dbReference type="InterPro" id="IPR039609">
    <property type="entry name" value="VQ_15/22"/>
</dbReference>
<proteinExistence type="predicted"/>
<sequence>MDSGNSGSMQSSSTAGDEEYDSRADPSLSSSISAFFNSNSHPSAPPQPTTLTNHVGPPFSTQHHHVFDPLSSNYLDPTQRSPQSNQILNLDMVRSKVAARSGPDFSSFIPSSSPHNNNNQAFLLTQLGGGGVNNVGAFPSTTLPPESGGGGLVMNEQVNSSNTNKNMVRNPKKRSRASRRAPTTVLTTDTTNFRAMVQEFTGIPAPPFTSSSSSFPRTRLDLFATSNASSSSIIREQTPSYLLRPFAHKVQAQVPSSIPPPSSFQPMLNNYHHHHHQHNPILSFQSILQPHQLIGSKTQQQPSLEIPPSALGLEELGLNHAHHQNINMRSSSSDGTLSRVNNDNNNMRGPSADWAQAQAQRIDNNDGGLLGSLTGATLNYRSNIVSDQRVKVTNNSDFHGEKGPECVVAVRSEAIYELESWRVFVSTYVCFIVICVSIW</sequence>
<reference evidence="3" key="3">
    <citation type="submission" date="2018-07" db="EMBL/GenBank/DDBJ databases">
        <title>WGS assembly of Glycine max.</title>
        <authorList>
            <person name="Schmutz J."/>
            <person name="Cannon S."/>
            <person name="Schlueter J."/>
            <person name="Ma J."/>
            <person name="Mitros T."/>
            <person name="Nelson W."/>
            <person name="Hyten D."/>
            <person name="Song Q."/>
            <person name="Thelen J."/>
            <person name="Cheng J."/>
            <person name="Xu D."/>
            <person name="Hellsten U."/>
            <person name="May G."/>
            <person name="Yu Y."/>
            <person name="Sakurai T."/>
            <person name="Umezawa T."/>
            <person name="Bhattacharyya M."/>
            <person name="Sandhu D."/>
            <person name="Valliyodan B."/>
            <person name="Lindquist E."/>
            <person name="Peto M."/>
            <person name="Grant D."/>
            <person name="Shu S."/>
            <person name="Goodstein D."/>
            <person name="Barry K."/>
            <person name="Futrell-Griggs M."/>
            <person name="Abernathy B."/>
            <person name="Du J."/>
            <person name="Tian Z."/>
            <person name="Zhu L."/>
            <person name="Gill N."/>
            <person name="Joshi T."/>
            <person name="Libault M."/>
            <person name="Sethuraman A."/>
            <person name="Zhang X."/>
            <person name="Shinozaki K."/>
            <person name="Nguyen H."/>
            <person name="Wing R."/>
            <person name="Cregan P."/>
            <person name="Specht J."/>
            <person name="Grimwood J."/>
            <person name="Rokhsar D."/>
            <person name="Stacey G."/>
            <person name="Shoemaker R."/>
            <person name="Jackson S."/>
        </authorList>
    </citation>
    <scope>NUCLEOTIDE SEQUENCE</scope>
    <source>
        <tissue evidence="3">Callus</tissue>
    </source>
</reference>
<feature type="domain" description="VQ" evidence="2">
    <location>
        <begin position="180"/>
        <end position="207"/>
    </location>
</feature>
<evidence type="ECO:0000313" key="3">
    <source>
        <dbReference type="EMBL" id="KRH31283.1"/>
    </source>
</evidence>
<feature type="compositionally biased region" description="Low complexity" evidence="1">
    <location>
        <begin position="1"/>
        <end position="15"/>
    </location>
</feature>
<evidence type="ECO:0000313" key="5">
    <source>
        <dbReference type="Proteomes" id="UP000008827"/>
    </source>
</evidence>
<organism evidence="4">
    <name type="scientific">Glycine max</name>
    <name type="common">Soybean</name>
    <name type="synonym">Glycine hispida</name>
    <dbReference type="NCBI Taxonomy" id="3847"/>
    <lineage>
        <taxon>Eukaryota</taxon>
        <taxon>Viridiplantae</taxon>
        <taxon>Streptophyta</taxon>
        <taxon>Embryophyta</taxon>
        <taxon>Tracheophyta</taxon>
        <taxon>Spermatophyta</taxon>
        <taxon>Magnoliopsida</taxon>
        <taxon>eudicotyledons</taxon>
        <taxon>Gunneridae</taxon>
        <taxon>Pentapetalae</taxon>
        <taxon>rosids</taxon>
        <taxon>fabids</taxon>
        <taxon>Fabales</taxon>
        <taxon>Fabaceae</taxon>
        <taxon>Papilionoideae</taxon>
        <taxon>50 kb inversion clade</taxon>
        <taxon>NPAAA clade</taxon>
        <taxon>indigoferoid/millettioid clade</taxon>
        <taxon>Phaseoleae</taxon>
        <taxon>Glycine</taxon>
        <taxon>Glycine subgen. Soja</taxon>
    </lineage>
</organism>
<dbReference type="EMBL" id="CM000844">
    <property type="protein sequence ID" value="KRH31283.1"/>
    <property type="molecule type" value="Genomic_DNA"/>
</dbReference>
<evidence type="ECO:0000259" key="2">
    <source>
        <dbReference type="Pfam" id="PF05678"/>
    </source>
</evidence>
<gene>
    <name evidence="3" type="ORF">GLYMA_11G239600</name>
</gene>
<dbReference type="HOGENOM" id="CLU_036559_1_0_1"/>
<keyword evidence="5" id="KW-1185">Reference proteome</keyword>
<feature type="compositionally biased region" description="Polar residues" evidence="1">
    <location>
        <begin position="70"/>
        <end position="85"/>
    </location>
</feature>
<dbReference type="EnsemblPlants" id="KRH31283">
    <property type="protein sequence ID" value="KRH31283"/>
    <property type="gene ID" value="GLYMA_11G239600"/>
</dbReference>
<name>I1LNL4_SOYBN</name>
<feature type="compositionally biased region" description="Low complexity" evidence="1">
    <location>
        <begin position="25"/>
        <end position="40"/>
    </location>
</feature>
<dbReference type="Pfam" id="PF05678">
    <property type="entry name" value="VQ"/>
    <property type="match status" value="1"/>
</dbReference>
<dbReference type="InterPro" id="IPR008889">
    <property type="entry name" value="VQ"/>
</dbReference>
<dbReference type="OMA" id="PNNNAMV"/>
<dbReference type="Proteomes" id="UP000008827">
    <property type="component" value="Chromosome 11"/>
</dbReference>
<dbReference type="PANTHER" id="PTHR33179">
    <property type="entry name" value="VQ MOTIF-CONTAINING PROTEIN"/>
    <property type="match status" value="1"/>
</dbReference>
<feature type="region of interest" description="Disordered" evidence="1">
    <location>
        <begin position="162"/>
        <end position="183"/>
    </location>
</feature>
<reference evidence="4" key="2">
    <citation type="submission" date="2018-02" db="UniProtKB">
        <authorList>
            <consortium name="EnsemblPlants"/>
        </authorList>
    </citation>
    <scope>IDENTIFICATION</scope>
    <source>
        <strain evidence="4">Williams 82</strain>
    </source>
</reference>
<feature type="region of interest" description="Disordered" evidence="1">
    <location>
        <begin position="1"/>
        <end position="85"/>
    </location>
</feature>
<dbReference type="Gramene" id="KRH31283">
    <property type="protein sequence ID" value="KRH31283"/>
    <property type="gene ID" value="GLYMA_11G239600"/>
</dbReference>
<dbReference type="AlphaFoldDB" id="I1LNL4"/>
<protein>
    <recommendedName>
        <fullName evidence="2">VQ domain-containing protein</fullName>
    </recommendedName>
</protein>
<dbReference type="PANTHER" id="PTHR33179:SF4">
    <property type="entry name" value="VQ MOTIF-CONTAINING PROTEIN"/>
    <property type="match status" value="1"/>
</dbReference>
<dbReference type="PaxDb" id="3847-GLYMA11G38180.1"/>
<evidence type="ECO:0000313" key="4">
    <source>
        <dbReference type="EnsemblPlants" id="KRH31283"/>
    </source>
</evidence>
<feature type="compositionally biased region" description="Basic residues" evidence="1">
    <location>
        <begin position="170"/>
        <end position="179"/>
    </location>
</feature>
<dbReference type="InParanoid" id="I1LNL4"/>
<accession>I1LNL4</accession>